<dbReference type="PANTHER" id="PTHR11452:SF75">
    <property type="entry name" value="ALPHA-GALACTOSIDASE MEL1"/>
    <property type="match status" value="1"/>
</dbReference>
<evidence type="ECO:0000313" key="7">
    <source>
        <dbReference type="EMBL" id="SEB11266.1"/>
    </source>
</evidence>
<dbReference type="InterPro" id="IPR017853">
    <property type="entry name" value="GH"/>
</dbReference>
<keyword evidence="5" id="KW-1015">Disulfide bond</keyword>
<dbReference type="CDD" id="cd14792">
    <property type="entry name" value="GH27"/>
    <property type="match status" value="1"/>
</dbReference>
<dbReference type="PRINTS" id="PR00740">
    <property type="entry name" value="GLHYDRLASE27"/>
</dbReference>
<dbReference type="InterPro" id="IPR002241">
    <property type="entry name" value="Glyco_hydro_27"/>
</dbReference>
<dbReference type="RefSeq" id="WP_074708278.1">
    <property type="nucleotide sequence ID" value="NZ_FNRP01000033.1"/>
</dbReference>
<dbReference type="InterPro" id="IPR041233">
    <property type="entry name" value="Melibiase_C"/>
</dbReference>
<proteinExistence type="inferred from homology"/>
<gene>
    <name evidence="7" type="ORF">SAMN04487924_13314</name>
</gene>
<dbReference type="Gene3D" id="2.60.120.260">
    <property type="entry name" value="Galactose-binding domain-like"/>
    <property type="match status" value="1"/>
</dbReference>
<dbReference type="Gene3D" id="3.20.20.70">
    <property type="entry name" value="Aldolase class I"/>
    <property type="match status" value="1"/>
</dbReference>
<dbReference type="SUPFAM" id="SSF51445">
    <property type="entry name" value="(Trans)glycosidases"/>
    <property type="match status" value="1"/>
</dbReference>
<sequence>MRNRIYLFTVAVASFMCISCTKTQTTLSENEKAVNPPIMGWSSWNAFRVDISEDIIKHQADLMVEKGLKDVGYHYVNVDDGYFGKRDDNGIMLANEKRFPSGMKPVADHIHSLGMKAGLYTDAGNSTCGSMWDNDTAGIGAGIYGHEPQDAQLYFGDWGFDFIKIDYCGGDALGLNEKERYTSIRNSIDKVNKDASINICRWAFPGTWAKDAATSWRISGDINAHWGSLRYVVGKNLYLSAYAGNGHYNDMDMMVIGFRNDSKVGGQGLTPTEEEAHFGLWCIMSSPLLIGCNLENIPESSLELLKNKELIALNQDPLGLQAYVAQHENEGYVLVKDIEQKRGNVRAVALYNPSDTVCSFSVPFSSLEFGGNVKVRDLVKHNDLGSFSGTFEQTLPAHSAMFLRMEGETRLEPTLYEAEWAYLPLFNDLGKNPKGILYANDKEASGKMKVGFLGGQPENYAEWKEVYSGDGGRYNMTIHYSYGKGRQIELDVNGIITKIDSLREDNNHNKITVPVELKAGYNTIRMGNSYNWAPDIDCFTLTKAL</sequence>
<keyword evidence="3 5" id="KW-0378">Hydrolase</keyword>
<dbReference type="EC" id="3.2.1.22" evidence="5"/>
<comment type="catalytic activity">
    <reaction evidence="5">
        <text>Hydrolysis of terminal, non-reducing alpha-D-galactose residues in alpha-D-galactosides, including galactose oligosaccharides, galactomannans and galactolipids.</text>
        <dbReference type="EC" id="3.2.1.22"/>
    </reaction>
</comment>
<dbReference type="Gene3D" id="2.60.40.1180">
    <property type="entry name" value="Golgi alpha-mannosidase II"/>
    <property type="match status" value="1"/>
</dbReference>
<name>A0A1H4GNT8_9BACE</name>
<dbReference type="Pfam" id="PF17801">
    <property type="entry name" value="Melibiase_C"/>
    <property type="match status" value="1"/>
</dbReference>
<evidence type="ECO:0000256" key="1">
    <source>
        <dbReference type="ARBA" id="ARBA00009743"/>
    </source>
</evidence>
<dbReference type="PANTHER" id="PTHR11452">
    <property type="entry name" value="ALPHA-GALACTOSIDASE/ALPHA-N-ACETYLGALACTOSAMINIDASE"/>
    <property type="match status" value="1"/>
</dbReference>
<reference evidence="7 8" key="1">
    <citation type="submission" date="2016-10" db="EMBL/GenBank/DDBJ databases">
        <authorList>
            <person name="de Groot N.N."/>
        </authorList>
    </citation>
    <scope>NUCLEOTIDE SEQUENCE [LARGE SCALE GENOMIC DNA]</scope>
    <source>
        <strain evidence="7 8">NLAE-zl-G339</strain>
    </source>
</reference>
<evidence type="ECO:0000259" key="6">
    <source>
        <dbReference type="Pfam" id="PF17801"/>
    </source>
</evidence>
<dbReference type="GO" id="GO:0004557">
    <property type="term" value="F:alpha-galactosidase activity"/>
    <property type="evidence" value="ECO:0007669"/>
    <property type="project" value="UniProtKB-EC"/>
</dbReference>
<evidence type="ECO:0000313" key="8">
    <source>
        <dbReference type="Proteomes" id="UP000183040"/>
    </source>
</evidence>
<evidence type="ECO:0000256" key="3">
    <source>
        <dbReference type="ARBA" id="ARBA00022801"/>
    </source>
</evidence>
<keyword evidence="4 5" id="KW-0326">Glycosidase</keyword>
<dbReference type="Pfam" id="PF16499">
    <property type="entry name" value="Melibiase_2"/>
    <property type="match status" value="1"/>
</dbReference>
<dbReference type="SUPFAM" id="SSF49785">
    <property type="entry name" value="Galactose-binding domain-like"/>
    <property type="match status" value="1"/>
</dbReference>
<dbReference type="InterPro" id="IPR013785">
    <property type="entry name" value="Aldolase_TIM"/>
</dbReference>
<dbReference type="CDD" id="cd04081">
    <property type="entry name" value="CBM35_galactosidase-like"/>
    <property type="match status" value="1"/>
</dbReference>
<evidence type="ECO:0000256" key="5">
    <source>
        <dbReference type="RuleBase" id="RU361168"/>
    </source>
</evidence>
<keyword evidence="2" id="KW-0732">Signal</keyword>
<feature type="domain" description="Alpha galactosidase C-terminal" evidence="6">
    <location>
        <begin position="343"/>
        <end position="404"/>
    </location>
</feature>
<protein>
    <recommendedName>
        <fullName evidence="5">Alpha-galactosidase</fullName>
        <ecNumber evidence="5">3.2.1.22</ecNumber>
    </recommendedName>
    <alternativeName>
        <fullName evidence="5">Melibiase</fullName>
    </alternativeName>
</protein>
<organism evidence="7 8">
    <name type="scientific">Bacteroides xylanisolvens</name>
    <dbReference type="NCBI Taxonomy" id="371601"/>
    <lineage>
        <taxon>Bacteria</taxon>
        <taxon>Pseudomonadati</taxon>
        <taxon>Bacteroidota</taxon>
        <taxon>Bacteroidia</taxon>
        <taxon>Bacteroidales</taxon>
        <taxon>Bacteroidaceae</taxon>
        <taxon>Bacteroides</taxon>
    </lineage>
</organism>
<dbReference type="EMBL" id="FNRP01000033">
    <property type="protein sequence ID" value="SEB11266.1"/>
    <property type="molecule type" value="Genomic_DNA"/>
</dbReference>
<dbReference type="SUPFAM" id="SSF51011">
    <property type="entry name" value="Glycosyl hydrolase domain"/>
    <property type="match status" value="1"/>
</dbReference>
<evidence type="ECO:0000256" key="4">
    <source>
        <dbReference type="ARBA" id="ARBA00023295"/>
    </source>
</evidence>
<dbReference type="AlphaFoldDB" id="A0A1H4GNT8"/>
<accession>A0A1H4GNT8</accession>
<dbReference type="InterPro" id="IPR013780">
    <property type="entry name" value="Glyco_hydro_b"/>
</dbReference>
<comment type="similarity">
    <text evidence="1 5">Belongs to the glycosyl hydrolase 27 family.</text>
</comment>
<evidence type="ECO:0000256" key="2">
    <source>
        <dbReference type="ARBA" id="ARBA00022729"/>
    </source>
</evidence>
<dbReference type="Proteomes" id="UP000183040">
    <property type="component" value="Unassembled WGS sequence"/>
</dbReference>
<dbReference type="GO" id="GO:0005975">
    <property type="term" value="P:carbohydrate metabolic process"/>
    <property type="evidence" value="ECO:0007669"/>
    <property type="project" value="InterPro"/>
</dbReference>
<dbReference type="InterPro" id="IPR008979">
    <property type="entry name" value="Galactose-bd-like_sf"/>
</dbReference>